<feature type="region of interest" description="Disordered" evidence="3">
    <location>
        <begin position="1"/>
        <end position="28"/>
    </location>
</feature>
<evidence type="ECO:0000256" key="4">
    <source>
        <dbReference type="SAM" id="Phobius"/>
    </source>
</evidence>
<evidence type="ECO:0008006" key="7">
    <source>
        <dbReference type="Google" id="ProtNLM"/>
    </source>
</evidence>
<dbReference type="Proteomes" id="UP001556631">
    <property type="component" value="Unassembled WGS sequence"/>
</dbReference>
<evidence type="ECO:0000256" key="2">
    <source>
        <dbReference type="ARBA" id="ARBA00023136"/>
    </source>
</evidence>
<keyword evidence="4" id="KW-0812">Transmembrane</keyword>
<name>A0ABV3T072_9ACTN</name>
<comment type="caution">
    <text evidence="5">The sequence shown here is derived from an EMBL/GenBank/DDBJ whole genome shotgun (WGS) entry which is preliminary data.</text>
</comment>
<proteinExistence type="predicted"/>
<organism evidence="5 6">
    <name type="scientific">Nocardioides eburneus</name>
    <dbReference type="NCBI Taxonomy" id="3231482"/>
    <lineage>
        <taxon>Bacteria</taxon>
        <taxon>Bacillati</taxon>
        <taxon>Actinomycetota</taxon>
        <taxon>Actinomycetes</taxon>
        <taxon>Propionibacteriales</taxon>
        <taxon>Nocardioidaceae</taxon>
        <taxon>Nocardioides</taxon>
    </lineage>
</organism>
<protein>
    <recommendedName>
        <fullName evidence="7">Mce-associated membrane protein</fullName>
    </recommendedName>
</protein>
<sequence length="214" mass="22262">MPTATDPSDLSGAGTTEKTSRPGVSPASAGLRWGTLAVLVAVLCASAGVLGWRLTRGDDQDSSLVSSRESAMALASRFMVTVNTYGPQMLGKDGKTMPSYRTAVEKMLTAKFTTQFEQGVVYAEATVAGNKIGRTAKVYQTGVAAIDDDTATVLVAGQISVTVPKKGTTKRTVAGRELFRVDVDLVKTHGAWKVDNWASAEPASTGTGSSGVAQ</sequence>
<feature type="transmembrane region" description="Helical" evidence="4">
    <location>
        <begin position="31"/>
        <end position="52"/>
    </location>
</feature>
<comment type="subcellular location">
    <subcellularLocation>
        <location evidence="1">Membrane</location>
    </subcellularLocation>
</comment>
<gene>
    <name evidence="5" type="ORF">AB3X52_06715</name>
</gene>
<dbReference type="RefSeq" id="WP_367992556.1">
    <property type="nucleotide sequence ID" value="NZ_JBFPJR010000009.1"/>
</dbReference>
<keyword evidence="4" id="KW-1133">Transmembrane helix</keyword>
<dbReference type="EMBL" id="JBFPJR010000009">
    <property type="protein sequence ID" value="MEX0427304.1"/>
    <property type="molecule type" value="Genomic_DNA"/>
</dbReference>
<reference evidence="5 6" key="1">
    <citation type="submission" date="2024-07" db="EMBL/GenBank/DDBJ databases">
        <authorList>
            <person name="Lee S."/>
            <person name="Kang M."/>
        </authorList>
    </citation>
    <scope>NUCLEOTIDE SEQUENCE [LARGE SCALE GENOMIC DNA]</scope>
    <source>
        <strain evidence="5 6">DS6</strain>
    </source>
</reference>
<feature type="compositionally biased region" description="Polar residues" evidence="3">
    <location>
        <begin position="1"/>
        <end position="17"/>
    </location>
</feature>
<evidence type="ECO:0000256" key="1">
    <source>
        <dbReference type="ARBA" id="ARBA00004370"/>
    </source>
</evidence>
<evidence type="ECO:0000256" key="3">
    <source>
        <dbReference type="SAM" id="MobiDB-lite"/>
    </source>
</evidence>
<evidence type="ECO:0000313" key="5">
    <source>
        <dbReference type="EMBL" id="MEX0427304.1"/>
    </source>
</evidence>
<accession>A0ABV3T072</accession>
<evidence type="ECO:0000313" key="6">
    <source>
        <dbReference type="Proteomes" id="UP001556631"/>
    </source>
</evidence>
<keyword evidence="6" id="KW-1185">Reference proteome</keyword>
<keyword evidence="2 4" id="KW-0472">Membrane</keyword>
<dbReference type="PANTHER" id="PTHR37042">
    <property type="entry name" value="OUTER MEMBRANE PROTEIN RV1973"/>
    <property type="match status" value="1"/>
</dbReference>
<dbReference type="PANTHER" id="PTHR37042:SF4">
    <property type="entry name" value="OUTER MEMBRANE PROTEIN RV1973"/>
    <property type="match status" value="1"/>
</dbReference>